<dbReference type="InterPro" id="IPR006145">
    <property type="entry name" value="PsdUridine_synth_RsuA/RluA"/>
</dbReference>
<dbReference type="EC" id="5.4.99.-" evidence="5"/>
<dbReference type="GO" id="GO:0140098">
    <property type="term" value="F:catalytic activity, acting on RNA"/>
    <property type="evidence" value="ECO:0007669"/>
    <property type="project" value="UniProtKB-ARBA"/>
</dbReference>
<evidence type="ECO:0000256" key="1">
    <source>
        <dbReference type="ARBA" id="ARBA00000073"/>
    </source>
</evidence>
<dbReference type="InterPro" id="IPR020103">
    <property type="entry name" value="PsdUridine_synth_cat_dom_sf"/>
</dbReference>
<evidence type="ECO:0000256" key="4">
    <source>
        <dbReference type="PIRSR" id="PIRSR606225-1"/>
    </source>
</evidence>
<dbReference type="InterPro" id="IPR006225">
    <property type="entry name" value="PsdUridine_synth_RluC/D"/>
</dbReference>
<feature type="domain" description="Pseudouridine synthase RsuA/RluA-like" evidence="6">
    <location>
        <begin position="92"/>
        <end position="243"/>
    </location>
</feature>
<dbReference type="SUPFAM" id="SSF55120">
    <property type="entry name" value="Pseudouridine synthase"/>
    <property type="match status" value="1"/>
</dbReference>
<dbReference type="AlphaFoldDB" id="A0A1G5RQR9"/>
<protein>
    <recommendedName>
        <fullName evidence="5">Pseudouridine synthase</fullName>
        <ecNumber evidence="5">5.4.99.-</ecNumber>
    </recommendedName>
</protein>
<evidence type="ECO:0000313" key="8">
    <source>
        <dbReference type="Proteomes" id="UP000199428"/>
    </source>
</evidence>
<comment type="function">
    <text evidence="5">Responsible for synthesis of pseudouridine from uracil.</text>
</comment>
<organism evidence="7 8">
    <name type="scientific">Pseudobutyrivibrio xylanivorans</name>
    <dbReference type="NCBI Taxonomy" id="185007"/>
    <lineage>
        <taxon>Bacteria</taxon>
        <taxon>Bacillati</taxon>
        <taxon>Bacillota</taxon>
        <taxon>Clostridia</taxon>
        <taxon>Lachnospirales</taxon>
        <taxon>Lachnospiraceae</taxon>
        <taxon>Pseudobutyrivibrio</taxon>
    </lineage>
</organism>
<dbReference type="GO" id="GO:0003723">
    <property type="term" value="F:RNA binding"/>
    <property type="evidence" value="ECO:0007669"/>
    <property type="project" value="InterPro"/>
</dbReference>
<accession>A0A1G5RQR9</accession>
<dbReference type="EMBL" id="FMWK01000001">
    <property type="protein sequence ID" value="SCZ76210.1"/>
    <property type="molecule type" value="Genomic_DNA"/>
</dbReference>
<evidence type="ECO:0000256" key="2">
    <source>
        <dbReference type="ARBA" id="ARBA00010876"/>
    </source>
</evidence>
<dbReference type="PANTHER" id="PTHR21600">
    <property type="entry name" value="MITOCHONDRIAL RNA PSEUDOURIDINE SYNTHASE"/>
    <property type="match status" value="1"/>
</dbReference>
<comment type="catalytic activity">
    <reaction evidence="1 5">
        <text>a uridine in RNA = a pseudouridine in RNA</text>
        <dbReference type="Rhea" id="RHEA:48348"/>
        <dbReference type="Rhea" id="RHEA-COMP:12068"/>
        <dbReference type="Rhea" id="RHEA-COMP:12069"/>
        <dbReference type="ChEBI" id="CHEBI:65314"/>
        <dbReference type="ChEBI" id="CHEBI:65315"/>
    </reaction>
</comment>
<proteinExistence type="inferred from homology"/>
<gene>
    <name evidence="7" type="ORF">SAMN02910350_00135</name>
</gene>
<dbReference type="FunFam" id="3.30.2350.10:FF:000005">
    <property type="entry name" value="Pseudouridine synthase"/>
    <property type="match status" value="1"/>
</dbReference>
<keyword evidence="3 5" id="KW-0413">Isomerase</keyword>
<evidence type="ECO:0000259" key="6">
    <source>
        <dbReference type="Pfam" id="PF00849"/>
    </source>
</evidence>
<feature type="active site" evidence="4">
    <location>
        <position position="139"/>
    </location>
</feature>
<dbReference type="GO" id="GO:0000455">
    <property type="term" value="P:enzyme-directed rRNA pseudouridine synthesis"/>
    <property type="evidence" value="ECO:0007669"/>
    <property type="project" value="TreeGrafter"/>
</dbReference>
<dbReference type="Pfam" id="PF00849">
    <property type="entry name" value="PseudoU_synth_2"/>
    <property type="match status" value="1"/>
</dbReference>
<evidence type="ECO:0000256" key="3">
    <source>
        <dbReference type="ARBA" id="ARBA00023235"/>
    </source>
</evidence>
<evidence type="ECO:0000313" key="7">
    <source>
        <dbReference type="EMBL" id="SCZ76210.1"/>
    </source>
</evidence>
<sequence length="302" mass="34522">MMSMNRTLTYTIPTEYDGFQIDKFLKVNGYSSANITAIKKMPNNVVIDSEWVHMNRKLKAGEVLTVNISEEDSSEKIPAIEMPLDIVYEDEDIIVVNKPAGLPIHPSLNHYEDSLANGLAYYFESQGKPFIFRCANRLDKNTSGLTVIAKHLVSGNILSTMVKKREFHREYYAIVRGHLEQSEGTIDAPIGRVSDSIITRQVDFENGERAVTHYKVMDEKNGHSLISIHLETGRTHQIRVHFKYIGHPLIGDHLYNPDYEYMQRQALHSHRIQFEHPITKKVMEFVAPLPDDMSTIFSSSET</sequence>
<dbReference type="Gene3D" id="3.30.2350.10">
    <property type="entry name" value="Pseudouridine synthase"/>
    <property type="match status" value="1"/>
</dbReference>
<dbReference type="InterPro" id="IPR050188">
    <property type="entry name" value="RluA_PseudoU_synthase"/>
</dbReference>
<dbReference type="NCBIfam" id="TIGR00005">
    <property type="entry name" value="rluA_subfam"/>
    <property type="match status" value="1"/>
</dbReference>
<dbReference type="CDD" id="cd02869">
    <property type="entry name" value="PseudoU_synth_RluA_like"/>
    <property type="match status" value="1"/>
</dbReference>
<reference evidence="7 8" key="1">
    <citation type="submission" date="2016-10" db="EMBL/GenBank/DDBJ databases">
        <authorList>
            <person name="de Groot N.N."/>
        </authorList>
    </citation>
    <scope>NUCLEOTIDE SEQUENCE [LARGE SCALE GENOMIC DNA]</scope>
    <source>
        <strain evidence="7 8">DSM 10317</strain>
    </source>
</reference>
<evidence type="ECO:0000256" key="5">
    <source>
        <dbReference type="RuleBase" id="RU362028"/>
    </source>
</evidence>
<comment type="similarity">
    <text evidence="2 5">Belongs to the pseudouridine synthase RluA family.</text>
</comment>
<dbReference type="PANTHER" id="PTHR21600:SF35">
    <property type="entry name" value="PSEUDOURIDINE SYNTHASE"/>
    <property type="match status" value="1"/>
</dbReference>
<dbReference type="Proteomes" id="UP000199428">
    <property type="component" value="Unassembled WGS sequence"/>
</dbReference>
<name>A0A1G5RQR9_PSEXY</name>
<dbReference type="GO" id="GO:0009982">
    <property type="term" value="F:pseudouridine synthase activity"/>
    <property type="evidence" value="ECO:0007669"/>
    <property type="project" value="InterPro"/>
</dbReference>